<keyword evidence="1" id="KW-0472">Membrane</keyword>
<evidence type="ECO:0000313" key="2">
    <source>
        <dbReference type="EMBL" id="MFB9052126.1"/>
    </source>
</evidence>
<protein>
    <recommendedName>
        <fullName evidence="4">DUF4190 domain-containing protein</fullName>
    </recommendedName>
</protein>
<feature type="transmembrane region" description="Helical" evidence="1">
    <location>
        <begin position="69"/>
        <end position="94"/>
    </location>
</feature>
<gene>
    <name evidence="2" type="ORF">ACFFVB_03455</name>
</gene>
<feature type="transmembrane region" description="Helical" evidence="1">
    <location>
        <begin position="31"/>
        <end position="57"/>
    </location>
</feature>
<evidence type="ECO:0008006" key="4">
    <source>
        <dbReference type="Google" id="ProtNLM"/>
    </source>
</evidence>
<evidence type="ECO:0000313" key="3">
    <source>
        <dbReference type="Proteomes" id="UP001589605"/>
    </source>
</evidence>
<comment type="caution">
    <text evidence="2">The sequence shown here is derived from an EMBL/GenBank/DDBJ whole genome shotgun (WGS) entry which is preliminary data.</text>
</comment>
<dbReference type="Proteomes" id="UP001589605">
    <property type="component" value="Unassembled WGS sequence"/>
</dbReference>
<keyword evidence="1" id="KW-1133">Transmembrane helix</keyword>
<accession>A0ABV5EY58</accession>
<dbReference type="EMBL" id="JBHMEZ010000003">
    <property type="protein sequence ID" value="MFB9052126.1"/>
    <property type="molecule type" value="Genomic_DNA"/>
</dbReference>
<organism evidence="2 3">
    <name type="scientific">Formosa undariae</name>
    <dbReference type="NCBI Taxonomy" id="1325436"/>
    <lineage>
        <taxon>Bacteria</taxon>
        <taxon>Pseudomonadati</taxon>
        <taxon>Bacteroidota</taxon>
        <taxon>Flavobacteriia</taxon>
        <taxon>Flavobacteriales</taxon>
        <taxon>Flavobacteriaceae</taxon>
        <taxon>Formosa</taxon>
    </lineage>
</organism>
<evidence type="ECO:0000256" key="1">
    <source>
        <dbReference type="SAM" id="Phobius"/>
    </source>
</evidence>
<dbReference type="RefSeq" id="WP_382381201.1">
    <property type="nucleotide sequence ID" value="NZ_JBHMEZ010000003.1"/>
</dbReference>
<proteinExistence type="predicted"/>
<keyword evidence="3" id="KW-1185">Reference proteome</keyword>
<sequence length="98" mass="10643">MTPPQDHRTNQHGQTYIITQNESNGIGIAGFIFAMLGLFLGWIPLFGWFIWFLGAILSFIGVFKNPKGFAIAGLVISFIGLILLLFIFAGLAVLGSLA</sequence>
<keyword evidence="1" id="KW-0812">Transmembrane</keyword>
<reference evidence="2 3" key="1">
    <citation type="submission" date="2024-09" db="EMBL/GenBank/DDBJ databases">
        <authorList>
            <person name="Sun Q."/>
            <person name="Mori K."/>
        </authorList>
    </citation>
    <scope>NUCLEOTIDE SEQUENCE [LARGE SCALE GENOMIC DNA]</scope>
    <source>
        <strain evidence="2 3">CECT 8286</strain>
    </source>
</reference>
<name>A0ABV5EY58_9FLAO</name>